<dbReference type="HOGENOM" id="CLU_006344_16_0_1"/>
<dbReference type="OrthoDB" id="3187773at2759"/>
<dbReference type="AlphaFoldDB" id="A0A067NV81"/>
<evidence type="ECO:0008006" key="3">
    <source>
        <dbReference type="Google" id="ProtNLM"/>
    </source>
</evidence>
<feature type="non-terminal residue" evidence="1">
    <location>
        <position position="155"/>
    </location>
</feature>
<organism evidence="1 2">
    <name type="scientific">Pleurotus ostreatus (strain PC15)</name>
    <name type="common">Oyster mushroom</name>
    <dbReference type="NCBI Taxonomy" id="1137138"/>
    <lineage>
        <taxon>Eukaryota</taxon>
        <taxon>Fungi</taxon>
        <taxon>Dikarya</taxon>
        <taxon>Basidiomycota</taxon>
        <taxon>Agaricomycotina</taxon>
        <taxon>Agaricomycetes</taxon>
        <taxon>Agaricomycetidae</taxon>
        <taxon>Agaricales</taxon>
        <taxon>Pleurotineae</taxon>
        <taxon>Pleurotaceae</taxon>
        <taxon>Pleurotus</taxon>
    </lineage>
</organism>
<reference evidence="2" key="1">
    <citation type="journal article" date="2014" name="Proc. Natl. Acad. Sci. U.S.A.">
        <title>Extensive sampling of basidiomycete genomes demonstrates inadequacy of the white-rot/brown-rot paradigm for wood decay fungi.</title>
        <authorList>
            <person name="Riley R."/>
            <person name="Salamov A.A."/>
            <person name="Brown D.W."/>
            <person name="Nagy L.G."/>
            <person name="Floudas D."/>
            <person name="Held B.W."/>
            <person name="Levasseur A."/>
            <person name="Lombard V."/>
            <person name="Morin E."/>
            <person name="Otillar R."/>
            <person name="Lindquist E.A."/>
            <person name="Sun H."/>
            <person name="LaButti K.M."/>
            <person name="Schmutz J."/>
            <person name="Jabbour D."/>
            <person name="Luo H."/>
            <person name="Baker S.E."/>
            <person name="Pisabarro A.G."/>
            <person name="Walton J.D."/>
            <person name="Blanchette R.A."/>
            <person name="Henrissat B."/>
            <person name="Martin F."/>
            <person name="Cullen D."/>
            <person name="Hibbett D.S."/>
            <person name="Grigoriev I.V."/>
        </authorList>
    </citation>
    <scope>NUCLEOTIDE SEQUENCE [LARGE SCALE GENOMIC DNA]</scope>
    <source>
        <strain evidence="2">PC15</strain>
    </source>
</reference>
<protein>
    <recommendedName>
        <fullName evidence="3">BAH domain-containing protein</fullName>
    </recommendedName>
</protein>
<evidence type="ECO:0000313" key="1">
    <source>
        <dbReference type="EMBL" id="KDQ31978.1"/>
    </source>
</evidence>
<evidence type="ECO:0000313" key="2">
    <source>
        <dbReference type="Proteomes" id="UP000027073"/>
    </source>
</evidence>
<sequence length="155" mass="17415">VFHSVSIQFYAPSKLCGEGGMRREMIRSNPRLGGFPHYDTMFISTGDDNVDTMNGLLVARVRLLFSYFDAYTNKQVPCALVNWFVHPDDSPARHPATGMWIVSPEHDEDGHCPMQVIHLDTIPRGAHLVPCFGTGFLPENFQHNDALDAFNTFTC</sequence>
<dbReference type="InParanoid" id="A0A067NV81"/>
<name>A0A067NV81_PLEO1</name>
<dbReference type="EMBL" id="KL198005">
    <property type="protein sequence ID" value="KDQ31978.1"/>
    <property type="molecule type" value="Genomic_DNA"/>
</dbReference>
<proteinExistence type="predicted"/>
<accession>A0A067NV81</accession>
<gene>
    <name evidence="1" type="ORF">PLEOSDRAFT_1023970</name>
</gene>
<feature type="non-terminal residue" evidence="1">
    <location>
        <position position="1"/>
    </location>
</feature>
<dbReference type="VEuPathDB" id="FungiDB:PLEOSDRAFT_1023970"/>
<dbReference type="Proteomes" id="UP000027073">
    <property type="component" value="Unassembled WGS sequence"/>
</dbReference>